<dbReference type="Pfam" id="PF03083">
    <property type="entry name" value="MtN3_slv"/>
    <property type="match status" value="2"/>
</dbReference>
<evidence type="ECO:0000256" key="8">
    <source>
        <dbReference type="ARBA" id="ARBA00023136"/>
    </source>
</evidence>
<accession>A0A6G6FQZ1</accession>
<dbReference type="GO" id="GO:0016020">
    <property type="term" value="C:membrane"/>
    <property type="evidence" value="ECO:0007669"/>
    <property type="project" value="InterPro"/>
</dbReference>
<gene>
    <name evidence="10" type="primary">SWEET5</name>
</gene>
<evidence type="ECO:0000256" key="2">
    <source>
        <dbReference type="ARBA" id="ARBA00007809"/>
    </source>
</evidence>
<evidence type="ECO:0000313" key="10">
    <source>
        <dbReference type="EMBL" id="QIE48603.1"/>
    </source>
</evidence>
<feature type="transmembrane region" description="Helical" evidence="9">
    <location>
        <begin position="132"/>
        <end position="152"/>
    </location>
</feature>
<dbReference type="FunFam" id="1.20.1280.290:FF:000002">
    <property type="entry name" value="Bidirectional sugar transporter SWEET"/>
    <property type="match status" value="1"/>
</dbReference>
<comment type="similarity">
    <text evidence="2 9">Belongs to the SWEET sugar transporter family.</text>
</comment>
<sequence>MMSSDKARTIVGIFGNVISACLFLSPLPTFVKIWKDKQVHGFKPDPYVATVLNCAMWVFYGLPIVHPDSLLVITINGGGFAIEIIYVTIFLVYAGSAMRKKICIALLVEVIFLAIVVFITLTFLHGHKDRSMLVGILCILFNIIMYISPLTVMRRVIVTKSVKYMPLTLSLANFANGAIWFAYAFIKLDPYVLIPNGLGTLSGVVQIFLYVTYYKSTKWDEEDEKTTREVEMPGTNA</sequence>
<dbReference type="GO" id="GO:0051260">
    <property type="term" value="P:protein homooligomerization"/>
    <property type="evidence" value="ECO:0007669"/>
    <property type="project" value="UniProtKB-ARBA"/>
</dbReference>
<dbReference type="PROSITE" id="PS51257">
    <property type="entry name" value="PROKAR_LIPOPROTEIN"/>
    <property type="match status" value="1"/>
</dbReference>
<feature type="transmembrane region" description="Helical" evidence="9">
    <location>
        <begin position="12"/>
        <end position="34"/>
    </location>
</feature>
<evidence type="ECO:0000256" key="4">
    <source>
        <dbReference type="ARBA" id="ARBA00022597"/>
    </source>
</evidence>
<feature type="transmembrane region" description="Helical" evidence="9">
    <location>
        <begin position="71"/>
        <end position="95"/>
    </location>
</feature>
<evidence type="ECO:0000256" key="5">
    <source>
        <dbReference type="ARBA" id="ARBA00022692"/>
    </source>
</evidence>
<evidence type="ECO:0000256" key="3">
    <source>
        <dbReference type="ARBA" id="ARBA00022448"/>
    </source>
</evidence>
<dbReference type="InterPro" id="IPR047664">
    <property type="entry name" value="SWEET"/>
</dbReference>
<protein>
    <recommendedName>
        <fullName evidence="9">Bidirectional sugar transporter SWEET</fullName>
    </recommendedName>
</protein>
<evidence type="ECO:0000256" key="7">
    <source>
        <dbReference type="ARBA" id="ARBA00022989"/>
    </source>
</evidence>
<dbReference type="EMBL" id="MN227189">
    <property type="protein sequence ID" value="QIE48603.1"/>
    <property type="molecule type" value="mRNA"/>
</dbReference>
<keyword evidence="5 9" id="KW-0812">Transmembrane</keyword>
<feature type="transmembrane region" description="Helical" evidence="9">
    <location>
        <begin position="102"/>
        <end position="126"/>
    </location>
</feature>
<dbReference type="GO" id="GO:0051119">
    <property type="term" value="F:sugar transmembrane transporter activity"/>
    <property type="evidence" value="ECO:0007669"/>
    <property type="project" value="InterPro"/>
</dbReference>
<dbReference type="GO" id="GO:0012505">
    <property type="term" value="C:endomembrane system"/>
    <property type="evidence" value="ECO:0007669"/>
    <property type="project" value="UniProtKB-SubCell"/>
</dbReference>
<evidence type="ECO:0000256" key="6">
    <source>
        <dbReference type="ARBA" id="ARBA00022737"/>
    </source>
</evidence>
<reference evidence="10" key="1">
    <citation type="journal article" date="2019" name="Int. J. Mol. Sci.">
        <title>Cloning and Functional Assessments of Floral-Expressed SWEET Transporter Genes from Jasminum sambac.</title>
        <authorList>
            <person name="Wang P."/>
            <person name="Wei P."/>
            <person name="Niu F."/>
            <person name="Liu X."/>
            <person name="Zhang H."/>
            <person name="Lyu M."/>
            <person name="Yuan Y."/>
            <person name="Wu B."/>
        </authorList>
    </citation>
    <scope>NUCLEOTIDE SEQUENCE</scope>
    <source>
        <tissue evidence="10">Petal</tissue>
    </source>
</reference>
<comment type="subcellular location">
    <subcellularLocation>
        <location evidence="1">Endomembrane system</location>
        <topology evidence="1">Multi-pass membrane protein</topology>
    </subcellularLocation>
</comment>
<feature type="transmembrane region" description="Helical" evidence="9">
    <location>
        <begin position="164"/>
        <end position="186"/>
    </location>
</feature>
<proteinExistence type="evidence at transcript level"/>
<comment type="caution">
    <text evidence="9">Lacks conserved residue(s) required for the propagation of feature annotation.</text>
</comment>
<dbReference type="PANTHER" id="PTHR10791:SF159">
    <property type="entry name" value="BIDIRECTIONAL SUGAR TRANSPORTER SWEET5"/>
    <property type="match status" value="1"/>
</dbReference>
<keyword evidence="6" id="KW-0677">Repeat</keyword>
<dbReference type="AlphaFoldDB" id="A0A6G6FQZ1"/>
<name>A0A6G6FQZ1_9LAMI</name>
<evidence type="ECO:0000256" key="9">
    <source>
        <dbReference type="RuleBase" id="RU910715"/>
    </source>
</evidence>
<feature type="transmembrane region" description="Helical" evidence="9">
    <location>
        <begin position="192"/>
        <end position="211"/>
    </location>
</feature>
<dbReference type="FunFam" id="1.20.1280.290:FF:000001">
    <property type="entry name" value="Bidirectional sugar transporter SWEET"/>
    <property type="match status" value="1"/>
</dbReference>
<evidence type="ECO:0000256" key="1">
    <source>
        <dbReference type="ARBA" id="ARBA00004127"/>
    </source>
</evidence>
<dbReference type="InterPro" id="IPR004316">
    <property type="entry name" value="SWEET_rpt"/>
</dbReference>
<dbReference type="PANTHER" id="PTHR10791">
    <property type="entry name" value="RAG1-ACTIVATING PROTEIN 1"/>
    <property type="match status" value="1"/>
</dbReference>
<dbReference type="Gene3D" id="1.20.1280.290">
    <property type="match status" value="2"/>
</dbReference>
<keyword evidence="7 9" id="KW-1133">Transmembrane helix</keyword>
<keyword evidence="3 9" id="KW-0813">Transport</keyword>
<keyword evidence="4 9" id="KW-0762">Sugar transport</keyword>
<comment type="function">
    <text evidence="9">Mediates both low-affinity uptake and efflux of sugar across the membrane.</text>
</comment>
<organism evidence="10">
    <name type="scientific">Jasminum sambac</name>
    <dbReference type="NCBI Taxonomy" id="660624"/>
    <lineage>
        <taxon>Eukaryota</taxon>
        <taxon>Viridiplantae</taxon>
        <taxon>Streptophyta</taxon>
        <taxon>Embryophyta</taxon>
        <taxon>Tracheophyta</taxon>
        <taxon>Spermatophyta</taxon>
        <taxon>Magnoliopsida</taxon>
        <taxon>eudicotyledons</taxon>
        <taxon>Gunneridae</taxon>
        <taxon>Pentapetalae</taxon>
        <taxon>asterids</taxon>
        <taxon>lamiids</taxon>
        <taxon>Lamiales</taxon>
        <taxon>Oleaceae</taxon>
        <taxon>Jasmineae</taxon>
        <taxon>Jasminum</taxon>
    </lineage>
</organism>
<keyword evidence="8 9" id="KW-0472">Membrane</keyword>